<name>A0A3G9JW15_9ACTN</name>
<dbReference type="SUPFAM" id="SSF53822">
    <property type="entry name" value="Periplasmic binding protein-like I"/>
    <property type="match status" value="1"/>
</dbReference>
<evidence type="ECO:0000256" key="3">
    <source>
        <dbReference type="ARBA" id="ARBA00023163"/>
    </source>
</evidence>
<dbReference type="EMBL" id="AP019367">
    <property type="protein sequence ID" value="BBH49618.1"/>
    <property type="molecule type" value="Genomic_DNA"/>
</dbReference>
<dbReference type="Gene3D" id="1.10.260.40">
    <property type="entry name" value="lambda repressor-like DNA-binding domains"/>
    <property type="match status" value="1"/>
</dbReference>
<dbReference type="GO" id="GO:0000976">
    <property type="term" value="F:transcription cis-regulatory region binding"/>
    <property type="evidence" value="ECO:0007669"/>
    <property type="project" value="TreeGrafter"/>
</dbReference>
<evidence type="ECO:0000313" key="6">
    <source>
        <dbReference type="Proteomes" id="UP000273154"/>
    </source>
</evidence>
<reference evidence="6" key="1">
    <citation type="submission" date="2018-11" db="EMBL/GenBank/DDBJ databases">
        <title>Comparative genomics of Parolsenella catena and Libanicoccus massiliensis: Reclassification of Libanicoccus massiliensis as Parolsenella massiliensis comb. nov.</title>
        <authorList>
            <person name="Sakamoto M."/>
            <person name="Ikeyama N."/>
            <person name="Murakami T."/>
            <person name="Mori H."/>
            <person name="Yuki M."/>
            <person name="Ohkuma M."/>
        </authorList>
    </citation>
    <scope>NUCLEOTIDE SEQUENCE [LARGE SCALE GENOMIC DNA]</scope>
    <source>
        <strain evidence="6">JCM 31932</strain>
    </source>
</reference>
<dbReference type="OrthoDB" id="252678at2"/>
<dbReference type="KEGG" id="pcat:Pcatena_02050"/>
<dbReference type="InterPro" id="IPR028082">
    <property type="entry name" value="Peripla_BP_I"/>
</dbReference>
<dbReference type="CDD" id="cd06267">
    <property type="entry name" value="PBP1_LacI_sugar_binding-like"/>
    <property type="match status" value="1"/>
</dbReference>
<dbReference type="Proteomes" id="UP000273154">
    <property type="component" value="Chromosome"/>
</dbReference>
<dbReference type="GeneID" id="88848354"/>
<dbReference type="RefSeq" id="WP_126420854.1">
    <property type="nucleotide sequence ID" value="NZ_AP019367.1"/>
</dbReference>
<dbReference type="Gene3D" id="3.40.50.2300">
    <property type="match status" value="2"/>
</dbReference>
<dbReference type="PROSITE" id="PS00356">
    <property type="entry name" value="HTH_LACI_1"/>
    <property type="match status" value="1"/>
</dbReference>
<dbReference type="PROSITE" id="PS50932">
    <property type="entry name" value="HTH_LACI_2"/>
    <property type="match status" value="1"/>
</dbReference>
<dbReference type="Pfam" id="PF00532">
    <property type="entry name" value="Peripla_BP_1"/>
    <property type="match status" value="1"/>
</dbReference>
<keyword evidence="6" id="KW-1185">Reference proteome</keyword>
<dbReference type="PANTHER" id="PTHR30146:SF109">
    <property type="entry name" value="HTH-TYPE TRANSCRIPTIONAL REGULATOR GALS"/>
    <property type="match status" value="1"/>
</dbReference>
<dbReference type="SMART" id="SM00354">
    <property type="entry name" value="HTH_LACI"/>
    <property type="match status" value="1"/>
</dbReference>
<keyword evidence="3" id="KW-0804">Transcription</keyword>
<dbReference type="InterPro" id="IPR010982">
    <property type="entry name" value="Lambda_DNA-bd_dom_sf"/>
</dbReference>
<evidence type="ECO:0000256" key="1">
    <source>
        <dbReference type="ARBA" id="ARBA00023015"/>
    </source>
</evidence>
<organism evidence="5 6">
    <name type="scientific">Parolsenella catena</name>
    <dbReference type="NCBI Taxonomy" id="2003188"/>
    <lineage>
        <taxon>Bacteria</taxon>
        <taxon>Bacillati</taxon>
        <taxon>Actinomycetota</taxon>
        <taxon>Coriobacteriia</taxon>
        <taxon>Coriobacteriales</taxon>
        <taxon>Atopobiaceae</taxon>
        <taxon>Parolsenella</taxon>
    </lineage>
</organism>
<feature type="domain" description="HTH lacI-type" evidence="4">
    <location>
        <begin position="5"/>
        <end position="61"/>
    </location>
</feature>
<dbReference type="PANTHER" id="PTHR30146">
    <property type="entry name" value="LACI-RELATED TRANSCRIPTIONAL REPRESSOR"/>
    <property type="match status" value="1"/>
</dbReference>
<gene>
    <name evidence="5" type="ORF">Pcatena_02050</name>
</gene>
<dbReference type="CDD" id="cd01392">
    <property type="entry name" value="HTH_LacI"/>
    <property type="match status" value="1"/>
</dbReference>
<sequence length="358" mass="39588">MGKRSTLKDVAREADVTPATVSYVINNTPGQSIRPETRKRVLEAARKLKYAPNAHARTLRNHHSPCIGMVIRKNLAVPRFSQMAYGIQTKLEQEGYNALLLGNKINNLGIADYAEAFLAGRVGGIIFIGTDNQGPDERSLKVLADEHAPLVVFDTQTQADSYSTVDLDYVGGARLSCERVLSRGCKRVLYFRPDIDKPQETLREQGVRETCEAAGVELVCARSPITLGNIELWDARYVGADTEEGLRLSERFLASVANALELVDDGDAVISSWATWTHYFRRIETQRGSRRRLTYAELANNGESWLAADLYTRLPNYEAGAACAEDVLALMRTGVPSARIMKLSNIIEAPLGQQAPNY</sequence>
<protein>
    <recommendedName>
        <fullName evidence="4">HTH lacI-type domain-containing protein</fullName>
    </recommendedName>
</protein>
<keyword evidence="2" id="KW-0238">DNA-binding</keyword>
<evidence type="ECO:0000313" key="5">
    <source>
        <dbReference type="EMBL" id="BBH49618.1"/>
    </source>
</evidence>
<dbReference type="InterPro" id="IPR000843">
    <property type="entry name" value="HTH_LacI"/>
</dbReference>
<evidence type="ECO:0000256" key="2">
    <source>
        <dbReference type="ARBA" id="ARBA00023125"/>
    </source>
</evidence>
<dbReference type="GO" id="GO:0003700">
    <property type="term" value="F:DNA-binding transcription factor activity"/>
    <property type="evidence" value="ECO:0007669"/>
    <property type="project" value="TreeGrafter"/>
</dbReference>
<evidence type="ECO:0000259" key="4">
    <source>
        <dbReference type="PROSITE" id="PS50932"/>
    </source>
</evidence>
<accession>A0A3G9JW15</accession>
<dbReference type="Pfam" id="PF00356">
    <property type="entry name" value="LacI"/>
    <property type="match status" value="1"/>
</dbReference>
<dbReference type="SUPFAM" id="SSF47413">
    <property type="entry name" value="lambda repressor-like DNA-binding domains"/>
    <property type="match status" value="1"/>
</dbReference>
<dbReference type="InterPro" id="IPR001761">
    <property type="entry name" value="Peripla_BP/Lac1_sug-bd_dom"/>
</dbReference>
<dbReference type="AlphaFoldDB" id="A0A3G9JW15"/>
<proteinExistence type="predicted"/>
<keyword evidence="1" id="KW-0805">Transcription regulation</keyword>